<evidence type="ECO:0000313" key="2">
    <source>
        <dbReference type="EMBL" id="RIH74642.1"/>
    </source>
</evidence>
<gene>
    <name evidence="2" type="ORF">Mterra_04061</name>
</gene>
<sequence length="242" mass="23284">MHLEALLAAPAGDETGDLALAGGAGGVVGRVPVVVVGHLVVVPQEDPGVRGQGHLQKGVGAVGAVDGAVVGQVHRQVAAAGETVAAVGEAQLAPAGVGGGLVDKVAQVQHRVEVFAGQVGEGPPVAAGELLAGHQPDPQQRGRLAGGGQGLGAPHGAVDPPVAEAVEVGAARLEQPREVGDAGEVVLRARLHGGPGEAGRGEGGVGGLGDLELQPLPLLPGLGGQAGPQHHPAVAGVAGGHP</sequence>
<feature type="region of interest" description="Disordered" evidence="1">
    <location>
        <begin position="192"/>
        <end position="211"/>
    </location>
</feature>
<dbReference type="AlphaFoldDB" id="A0A399DXC5"/>
<evidence type="ECO:0000256" key="1">
    <source>
        <dbReference type="SAM" id="MobiDB-lite"/>
    </source>
</evidence>
<evidence type="ECO:0000313" key="3">
    <source>
        <dbReference type="Proteomes" id="UP000265715"/>
    </source>
</evidence>
<reference evidence="2 3" key="1">
    <citation type="submission" date="2018-08" db="EMBL/GenBank/DDBJ databases">
        <title>Meiothermus terrae DSM 26712 genome sequencing project.</title>
        <authorList>
            <person name="Da Costa M.S."/>
            <person name="Albuquerque L."/>
            <person name="Raposo P."/>
            <person name="Froufe H.J.C."/>
            <person name="Barroso C.S."/>
            <person name="Egas C."/>
        </authorList>
    </citation>
    <scope>NUCLEOTIDE SEQUENCE [LARGE SCALE GENOMIC DNA]</scope>
    <source>
        <strain evidence="2 3">DSM 26712</strain>
    </source>
</reference>
<feature type="region of interest" description="Disordered" evidence="1">
    <location>
        <begin position="220"/>
        <end position="242"/>
    </location>
</feature>
<dbReference type="EMBL" id="QXDL01000398">
    <property type="protein sequence ID" value="RIH74642.1"/>
    <property type="molecule type" value="Genomic_DNA"/>
</dbReference>
<accession>A0A399DXC5</accession>
<feature type="region of interest" description="Disordered" evidence="1">
    <location>
        <begin position="129"/>
        <end position="154"/>
    </location>
</feature>
<name>A0A399DXC5_9DEIN</name>
<dbReference type="Proteomes" id="UP000265715">
    <property type="component" value="Unassembled WGS sequence"/>
</dbReference>
<feature type="compositionally biased region" description="Gly residues" evidence="1">
    <location>
        <begin position="144"/>
        <end position="153"/>
    </location>
</feature>
<comment type="caution">
    <text evidence="2">The sequence shown here is derived from an EMBL/GenBank/DDBJ whole genome shotgun (WGS) entry which is preliminary data.</text>
</comment>
<organism evidence="2 3">
    <name type="scientific">Calidithermus terrae</name>
    <dbReference type="NCBI Taxonomy" id="1408545"/>
    <lineage>
        <taxon>Bacteria</taxon>
        <taxon>Thermotogati</taxon>
        <taxon>Deinococcota</taxon>
        <taxon>Deinococci</taxon>
        <taxon>Thermales</taxon>
        <taxon>Thermaceae</taxon>
        <taxon>Calidithermus</taxon>
    </lineage>
</organism>
<feature type="compositionally biased region" description="Gly residues" evidence="1">
    <location>
        <begin position="193"/>
        <end position="209"/>
    </location>
</feature>
<proteinExistence type="predicted"/>
<protein>
    <submittedName>
        <fullName evidence="2">Uncharacterized protein</fullName>
    </submittedName>
</protein>
<keyword evidence="3" id="KW-1185">Reference proteome</keyword>